<dbReference type="AlphaFoldDB" id="A0AAV1C9F4"/>
<evidence type="ECO:0000256" key="1">
    <source>
        <dbReference type="SAM" id="Phobius"/>
    </source>
</evidence>
<dbReference type="GO" id="GO:0005524">
    <property type="term" value="F:ATP binding"/>
    <property type="evidence" value="ECO:0007669"/>
    <property type="project" value="InterPro"/>
</dbReference>
<organism evidence="3 4">
    <name type="scientific">Oldenlandia corymbosa var. corymbosa</name>
    <dbReference type="NCBI Taxonomy" id="529605"/>
    <lineage>
        <taxon>Eukaryota</taxon>
        <taxon>Viridiplantae</taxon>
        <taxon>Streptophyta</taxon>
        <taxon>Embryophyta</taxon>
        <taxon>Tracheophyta</taxon>
        <taxon>Spermatophyta</taxon>
        <taxon>Magnoliopsida</taxon>
        <taxon>eudicotyledons</taxon>
        <taxon>Gunneridae</taxon>
        <taxon>Pentapetalae</taxon>
        <taxon>asterids</taxon>
        <taxon>lamiids</taxon>
        <taxon>Gentianales</taxon>
        <taxon>Rubiaceae</taxon>
        <taxon>Rubioideae</taxon>
        <taxon>Spermacoceae</taxon>
        <taxon>Hedyotis-Oldenlandia complex</taxon>
        <taxon>Oldenlandia</taxon>
    </lineage>
</organism>
<dbReference type="PANTHER" id="PTHR48008:SF13">
    <property type="entry name" value="PROTEIN KINASE SUPERFAMILY PROTEIN"/>
    <property type="match status" value="1"/>
</dbReference>
<name>A0AAV1C9F4_OLDCO</name>
<keyword evidence="4" id="KW-1185">Reference proteome</keyword>
<dbReference type="Gene3D" id="3.30.200.20">
    <property type="entry name" value="Phosphorylase Kinase, domain 1"/>
    <property type="match status" value="1"/>
</dbReference>
<keyword evidence="1" id="KW-0812">Transmembrane</keyword>
<dbReference type="PANTHER" id="PTHR48008">
    <property type="entry name" value="LEUCINE-RICH REPEAT RECEPTOR-LIKE PROTEIN KINASE IMK3-RELATED"/>
    <property type="match status" value="1"/>
</dbReference>
<dbReference type="InterPro" id="IPR000719">
    <property type="entry name" value="Prot_kinase_dom"/>
</dbReference>
<dbReference type="SUPFAM" id="SSF56112">
    <property type="entry name" value="Protein kinase-like (PK-like)"/>
    <property type="match status" value="1"/>
</dbReference>
<evidence type="ECO:0000313" key="3">
    <source>
        <dbReference type="EMBL" id="CAI9091986.1"/>
    </source>
</evidence>
<dbReference type="PROSITE" id="PS51257">
    <property type="entry name" value="PROKAR_LIPOPROTEIN"/>
    <property type="match status" value="1"/>
</dbReference>
<evidence type="ECO:0000259" key="2">
    <source>
        <dbReference type="PROSITE" id="PS50011"/>
    </source>
</evidence>
<evidence type="ECO:0000313" key="4">
    <source>
        <dbReference type="Proteomes" id="UP001161247"/>
    </source>
</evidence>
<keyword evidence="1" id="KW-0472">Membrane</keyword>
<dbReference type="InterPro" id="IPR052451">
    <property type="entry name" value="Ser/Thr_kinase-like"/>
</dbReference>
<dbReference type="Pfam" id="PF07714">
    <property type="entry name" value="PK_Tyr_Ser-Thr"/>
    <property type="match status" value="1"/>
</dbReference>
<dbReference type="PROSITE" id="PS50011">
    <property type="entry name" value="PROTEIN_KINASE_DOM"/>
    <property type="match status" value="1"/>
</dbReference>
<dbReference type="EMBL" id="OX459118">
    <property type="protein sequence ID" value="CAI9091986.1"/>
    <property type="molecule type" value="Genomic_DNA"/>
</dbReference>
<feature type="transmembrane region" description="Helical" evidence="1">
    <location>
        <begin position="7"/>
        <end position="27"/>
    </location>
</feature>
<accession>A0AAV1C9F4</accession>
<sequence>MKQKHKLALIVGLPVLGVIIIILFLMASCCRRKTEEIGSKDIETNFEFKEREGTDKEDLIRFHGAEDLTAFDILEAPGEVIGKSSYGSLYRANLLRSNSLALLRFVRPTCTLRIKEVVPIVELLGSLRHPNLVPLLAFYAGSRGEKLLVYPFYPWGTLAELIRDGNGEAHRWPIIHKVSIGIASGLSYLHNDLEMPVIHGNIKSKNVMLDRHYQPFLSDVGLHLLLNTAAAQQMLEASAAEGYKAPELIKMKDVNEESDIYGFGVILLELLTGKDPIDENPTPDQDFHLPNAIRTAILDDQIRELYHPEIIRGQSSDERALTEDRIFRMFQLAMACCSPSPSLRPDMKQIVSKLEEIGN</sequence>
<dbReference type="Proteomes" id="UP001161247">
    <property type="component" value="Chromosome 1"/>
</dbReference>
<dbReference type="InterPro" id="IPR001245">
    <property type="entry name" value="Ser-Thr/Tyr_kinase_cat_dom"/>
</dbReference>
<reference evidence="3" key="1">
    <citation type="submission" date="2023-03" db="EMBL/GenBank/DDBJ databases">
        <authorList>
            <person name="Julca I."/>
        </authorList>
    </citation>
    <scope>NUCLEOTIDE SEQUENCE</scope>
</reference>
<proteinExistence type="predicted"/>
<gene>
    <name evidence="3" type="ORF">OLC1_LOCUS3773</name>
</gene>
<feature type="domain" description="Protein kinase" evidence="2">
    <location>
        <begin position="75"/>
        <end position="359"/>
    </location>
</feature>
<dbReference type="InterPro" id="IPR011009">
    <property type="entry name" value="Kinase-like_dom_sf"/>
</dbReference>
<dbReference type="Gene3D" id="1.10.510.10">
    <property type="entry name" value="Transferase(Phosphotransferase) domain 1"/>
    <property type="match status" value="1"/>
</dbReference>
<protein>
    <submittedName>
        <fullName evidence="3">OLC1v1027110C1</fullName>
    </submittedName>
</protein>
<keyword evidence="1" id="KW-1133">Transmembrane helix</keyword>
<dbReference type="GO" id="GO:0004672">
    <property type="term" value="F:protein kinase activity"/>
    <property type="evidence" value="ECO:0007669"/>
    <property type="project" value="InterPro"/>
</dbReference>